<protein>
    <recommendedName>
        <fullName evidence="2">peptidoglycan lytic exotransglycosylase</fullName>
        <ecNumber evidence="2">4.2.2.n1</ecNumber>
    </recommendedName>
    <alternativeName>
        <fullName evidence="5">Murein hydrolase A</fullName>
    </alternativeName>
</protein>
<dbReference type="SUPFAM" id="SSF50685">
    <property type="entry name" value="Barwin-like endoglucanases"/>
    <property type="match status" value="1"/>
</dbReference>
<dbReference type="GO" id="GO:0008933">
    <property type="term" value="F:peptidoglycan lytic transglycosylase activity"/>
    <property type="evidence" value="ECO:0007669"/>
    <property type="project" value="TreeGrafter"/>
</dbReference>
<evidence type="ECO:0000256" key="3">
    <source>
        <dbReference type="ARBA" id="ARBA00023239"/>
    </source>
</evidence>
<dbReference type="InterPro" id="IPR010611">
    <property type="entry name" value="3D_dom"/>
</dbReference>
<dbReference type="SMART" id="SM00925">
    <property type="entry name" value="MltA"/>
    <property type="match status" value="1"/>
</dbReference>
<dbReference type="GO" id="GO:0071555">
    <property type="term" value="P:cell wall organization"/>
    <property type="evidence" value="ECO:0007669"/>
    <property type="project" value="UniProtKB-KW"/>
</dbReference>
<comment type="catalytic activity">
    <reaction evidence="1">
        <text>Exolytic cleavage of the (1-&gt;4)-beta-glycosidic linkage between N-acetylmuramic acid (MurNAc) and N-acetylglucosamine (GlcNAc) residues in peptidoglycan, from either the reducing or the non-reducing ends of the peptidoglycan chains, with concomitant formation of a 1,6-anhydrobond in the MurNAc residue.</text>
        <dbReference type="EC" id="4.2.2.n1"/>
    </reaction>
</comment>
<evidence type="ECO:0000256" key="2">
    <source>
        <dbReference type="ARBA" id="ARBA00012587"/>
    </source>
</evidence>
<evidence type="ECO:0000256" key="1">
    <source>
        <dbReference type="ARBA" id="ARBA00001420"/>
    </source>
</evidence>
<sequence>MTERLAGAGAGLSPDALPGWNDDDHEAALAAFLVTSAAGHGPARRYWEQGFRAVELAGDWMFTGYYEPELPARSQPDARFRYPVHRLPEGLSAGKPWFSRAEIAAGDLLRGQEIAWLDDPLEAFLLQVQGSGRLVLENGRVLRLGYGGRNGHPYVSIGRQLVLRGEIPLEAMSTEAIRDWARRNPDRLSDLLNTNPSYVFFRLLDLPPATGPLGAMERPLTAGRSLAVDPSVVPLGAAVWVRVEEVARLMVAQDTGSAIKGPRGDIFFGSGAEAGRRAGRLRHPGQAFLLLPREG</sequence>
<dbReference type="CDD" id="cd14485">
    <property type="entry name" value="mltA_like_LT_A"/>
    <property type="match status" value="1"/>
</dbReference>
<keyword evidence="4" id="KW-0961">Cell wall biogenesis/degradation</keyword>
<dbReference type="PANTHER" id="PTHR30124:SF0">
    <property type="entry name" value="MEMBRANE-BOUND LYTIC MUREIN TRANSGLYCOSYLASE A"/>
    <property type="match status" value="1"/>
</dbReference>
<dbReference type="PANTHER" id="PTHR30124">
    <property type="entry name" value="MEMBRANE-BOUND LYTIC MUREIN TRANSGLYCOSYLASE A"/>
    <property type="match status" value="1"/>
</dbReference>
<evidence type="ECO:0000259" key="6">
    <source>
        <dbReference type="SMART" id="SM00925"/>
    </source>
</evidence>
<dbReference type="OrthoDB" id="9783686at2"/>
<dbReference type="GO" id="GO:0019867">
    <property type="term" value="C:outer membrane"/>
    <property type="evidence" value="ECO:0007669"/>
    <property type="project" value="InterPro"/>
</dbReference>
<dbReference type="GO" id="GO:0009253">
    <property type="term" value="P:peptidoglycan catabolic process"/>
    <property type="evidence" value="ECO:0007669"/>
    <property type="project" value="TreeGrafter"/>
</dbReference>
<comment type="caution">
    <text evidence="7">The sequence shown here is derived from an EMBL/GenBank/DDBJ whole genome shotgun (WGS) entry which is preliminary data.</text>
</comment>
<dbReference type="CDD" id="cd14668">
    <property type="entry name" value="mlta_B"/>
    <property type="match status" value="1"/>
</dbReference>
<reference evidence="7 8" key="1">
    <citation type="submission" date="2016-12" db="EMBL/GenBank/DDBJ databases">
        <title>Comparison of Traditional DNA-DNA Hybridization with In Silico Genomic Analysis.</title>
        <authorList>
            <person name="Nicholson A.C."/>
            <person name="Humrighouse B.W."/>
            <person name="Graziano J."/>
            <person name="Lasker B."/>
            <person name="Whitney A.M."/>
            <person name="Mcquiston J.R."/>
        </authorList>
    </citation>
    <scope>NUCLEOTIDE SEQUENCE [LARGE SCALE GENOMIC DNA]</scope>
    <source>
        <strain evidence="7 8">H2240</strain>
    </source>
</reference>
<evidence type="ECO:0000256" key="4">
    <source>
        <dbReference type="ARBA" id="ARBA00023316"/>
    </source>
</evidence>
<evidence type="ECO:0000256" key="5">
    <source>
        <dbReference type="ARBA" id="ARBA00030918"/>
    </source>
</evidence>
<keyword evidence="8" id="KW-1185">Reference proteome</keyword>
<feature type="domain" description="Lytic transglycosylase MltA" evidence="6">
    <location>
        <begin position="69"/>
        <end position="202"/>
    </location>
</feature>
<dbReference type="EMBL" id="NIPW01000025">
    <property type="protein sequence ID" value="OWJ76857.1"/>
    <property type="molecule type" value="Genomic_DNA"/>
</dbReference>
<organism evidence="7 8">
    <name type="scientific">Haematobacter genomosp. 1</name>
    <dbReference type="NCBI Taxonomy" id="366618"/>
    <lineage>
        <taxon>Bacteria</taxon>
        <taxon>Pseudomonadati</taxon>
        <taxon>Pseudomonadota</taxon>
        <taxon>Alphaproteobacteria</taxon>
        <taxon>Rhodobacterales</taxon>
        <taxon>Paracoccaceae</taxon>
        <taxon>Haematobacter</taxon>
    </lineage>
</organism>
<name>A0A212A9Q5_9RHOB</name>
<dbReference type="AlphaFoldDB" id="A0A212A9Q5"/>
<accession>A0A212A9Q5</accession>
<dbReference type="Proteomes" id="UP000196878">
    <property type="component" value="Unassembled WGS sequence"/>
</dbReference>
<evidence type="ECO:0000313" key="7">
    <source>
        <dbReference type="EMBL" id="OWJ76857.1"/>
    </source>
</evidence>
<keyword evidence="3" id="KW-0456">Lyase</keyword>
<dbReference type="Pfam" id="PF06725">
    <property type="entry name" value="3D"/>
    <property type="match status" value="1"/>
</dbReference>
<dbReference type="Gene3D" id="2.40.40.10">
    <property type="entry name" value="RlpA-like domain"/>
    <property type="match status" value="2"/>
</dbReference>
<dbReference type="Pfam" id="PF03562">
    <property type="entry name" value="MltA"/>
    <property type="match status" value="1"/>
</dbReference>
<evidence type="ECO:0000313" key="8">
    <source>
        <dbReference type="Proteomes" id="UP000196878"/>
    </source>
</evidence>
<proteinExistence type="predicted"/>
<dbReference type="GO" id="GO:0009254">
    <property type="term" value="P:peptidoglycan turnover"/>
    <property type="evidence" value="ECO:0007669"/>
    <property type="project" value="InterPro"/>
</dbReference>
<dbReference type="InterPro" id="IPR005300">
    <property type="entry name" value="MltA_B"/>
</dbReference>
<dbReference type="EC" id="4.2.2.n1" evidence="2"/>
<dbReference type="InterPro" id="IPR026044">
    <property type="entry name" value="MltA"/>
</dbReference>
<dbReference type="Gene3D" id="2.40.240.50">
    <property type="entry name" value="Barwin-like endoglucanases"/>
    <property type="match status" value="1"/>
</dbReference>
<dbReference type="GO" id="GO:0004553">
    <property type="term" value="F:hydrolase activity, hydrolyzing O-glycosyl compounds"/>
    <property type="evidence" value="ECO:0007669"/>
    <property type="project" value="InterPro"/>
</dbReference>
<gene>
    <name evidence="7" type="ORF">CDV49_13400</name>
</gene>
<dbReference type="InterPro" id="IPR036908">
    <property type="entry name" value="RlpA-like_sf"/>
</dbReference>